<dbReference type="AlphaFoldDB" id="A0A1D1XEN4"/>
<dbReference type="InterPro" id="IPR038595">
    <property type="entry name" value="LOR_sf"/>
</dbReference>
<dbReference type="Pfam" id="PF04525">
    <property type="entry name" value="LOR"/>
    <property type="match status" value="1"/>
</dbReference>
<evidence type="ECO:0000313" key="3">
    <source>
        <dbReference type="EMBL" id="JAT40864.1"/>
    </source>
</evidence>
<evidence type="ECO:0000256" key="2">
    <source>
        <dbReference type="SAM" id="MobiDB-lite"/>
    </source>
</evidence>
<evidence type="ECO:0000256" key="1">
    <source>
        <dbReference type="ARBA" id="ARBA00005437"/>
    </source>
</evidence>
<proteinExistence type="inferred from homology"/>
<dbReference type="Gene3D" id="2.40.160.200">
    <property type="entry name" value="LURP1-related"/>
    <property type="match status" value="1"/>
</dbReference>
<protein>
    <submittedName>
        <fullName evidence="3">Protein LURP-one-related 12</fullName>
    </submittedName>
</protein>
<organism evidence="3">
    <name type="scientific">Anthurium amnicola</name>
    <dbReference type="NCBI Taxonomy" id="1678845"/>
    <lineage>
        <taxon>Eukaryota</taxon>
        <taxon>Viridiplantae</taxon>
        <taxon>Streptophyta</taxon>
        <taxon>Embryophyta</taxon>
        <taxon>Tracheophyta</taxon>
        <taxon>Spermatophyta</taxon>
        <taxon>Magnoliopsida</taxon>
        <taxon>Liliopsida</taxon>
        <taxon>Araceae</taxon>
        <taxon>Pothoideae</taxon>
        <taxon>Potheae</taxon>
        <taxon>Anthurium</taxon>
    </lineage>
</organism>
<comment type="similarity">
    <text evidence="1">Belongs to the LOR family.</text>
</comment>
<reference evidence="3" key="1">
    <citation type="submission" date="2015-07" db="EMBL/GenBank/DDBJ databases">
        <title>Transcriptome Assembly of Anthurium amnicola.</title>
        <authorList>
            <person name="Suzuki J."/>
        </authorList>
    </citation>
    <scope>NUCLEOTIDE SEQUENCE</scope>
</reference>
<gene>
    <name evidence="3" type="primary">At3g15810_1</name>
    <name evidence="3" type="ORF">g.6692</name>
</gene>
<feature type="non-terminal residue" evidence="3">
    <location>
        <position position="196"/>
    </location>
</feature>
<dbReference type="SUPFAM" id="SSF54518">
    <property type="entry name" value="Tubby C-terminal domain-like"/>
    <property type="match status" value="1"/>
</dbReference>
<sequence length="196" mass="21782">MVTSGGSRERARRRATPGEAVPIVGERFCLASEERHLTVRKTSLFYPGDGFAVYEHHRRRPARDPEEERHRRGGSGTAPECEGTGELVFRVDSYGPAARDELILMGPDGDCILTVRRKWPSLHQRWEGFLGERTEGQKRLFSVRRYSIIGLSSGIGVEVCEGAASGHLHFRVEGSFPQRCCAVYEVGPGGVVVEEE</sequence>
<feature type="region of interest" description="Disordered" evidence="2">
    <location>
        <begin position="56"/>
        <end position="82"/>
    </location>
</feature>
<name>A0A1D1XEN4_9ARAE</name>
<dbReference type="InterPro" id="IPR007612">
    <property type="entry name" value="LOR"/>
</dbReference>
<dbReference type="PANTHER" id="PTHR31087:SF60">
    <property type="entry name" value="PROTEIN LURP-ONE-RELATED 5"/>
    <property type="match status" value="1"/>
</dbReference>
<dbReference type="EMBL" id="GDJX01027072">
    <property type="protein sequence ID" value="JAT40864.1"/>
    <property type="molecule type" value="Transcribed_RNA"/>
</dbReference>
<dbReference type="InterPro" id="IPR025659">
    <property type="entry name" value="Tubby-like_C"/>
</dbReference>
<dbReference type="PANTHER" id="PTHR31087">
    <property type="match status" value="1"/>
</dbReference>
<accession>A0A1D1XEN4</accession>